<evidence type="ECO:0000259" key="2">
    <source>
        <dbReference type="PROSITE" id="PS50846"/>
    </source>
</evidence>
<dbReference type="OrthoDB" id="9814359at2"/>
<proteinExistence type="predicted"/>
<gene>
    <name evidence="3" type="ORF">EDF85_3590</name>
</gene>
<dbReference type="PROSITE" id="PS01047">
    <property type="entry name" value="HMA_1"/>
    <property type="match status" value="1"/>
</dbReference>
<dbReference type="SUPFAM" id="SSF55008">
    <property type="entry name" value="HMA, heavy metal-associated domain"/>
    <property type="match status" value="1"/>
</dbReference>
<dbReference type="Pfam" id="PF00403">
    <property type="entry name" value="HMA"/>
    <property type="match status" value="1"/>
</dbReference>
<dbReference type="PROSITE" id="PS50846">
    <property type="entry name" value="HMA_2"/>
    <property type="match status" value="1"/>
</dbReference>
<evidence type="ECO:0000313" key="3">
    <source>
        <dbReference type="EMBL" id="ROQ47862.1"/>
    </source>
</evidence>
<dbReference type="EMBL" id="RJUR01000015">
    <property type="protein sequence ID" value="ROQ47862.1"/>
    <property type="molecule type" value="Genomic_DNA"/>
</dbReference>
<organism evidence="3 4">
    <name type="scientific">Pseudomonas putida</name>
    <name type="common">Arthrobacter siderocapsulatus</name>
    <dbReference type="NCBI Taxonomy" id="303"/>
    <lineage>
        <taxon>Bacteria</taxon>
        <taxon>Pseudomonadati</taxon>
        <taxon>Pseudomonadota</taxon>
        <taxon>Gammaproteobacteria</taxon>
        <taxon>Pseudomonadales</taxon>
        <taxon>Pseudomonadaceae</taxon>
        <taxon>Pseudomonas</taxon>
    </lineage>
</organism>
<dbReference type="CDD" id="cd00371">
    <property type="entry name" value="HMA"/>
    <property type="match status" value="1"/>
</dbReference>
<reference evidence="3 4" key="1">
    <citation type="submission" date="2018-11" db="EMBL/GenBank/DDBJ databases">
        <title>Genomic analyses of the natural microbiome of Caenorhabditis elegans.</title>
        <authorList>
            <person name="Samuel B."/>
        </authorList>
    </citation>
    <scope>NUCLEOTIDE SEQUENCE [LARGE SCALE GENOMIC DNA]</scope>
    <source>
        <strain evidence="3 4">BIGb0473</strain>
    </source>
</reference>
<dbReference type="InterPro" id="IPR017969">
    <property type="entry name" value="Heavy-metal-associated_CS"/>
</dbReference>
<dbReference type="InterPro" id="IPR036163">
    <property type="entry name" value="HMA_dom_sf"/>
</dbReference>
<name>A0A9X8HIC8_PSEPU</name>
<feature type="domain" description="HMA" evidence="2">
    <location>
        <begin position="1"/>
        <end position="63"/>
    </location>
</feature>
<sequence>MQVFTVQGMTCGHCVKAVTRAVQSQDAQAIVEVDLASKQVRVDSSLQAPQIVQAIVDEGYKAELVA</sequence>
<accession>A0A9X8HIC8</accession>
<dbReference type="Proteomes" id="UP000269115">
    <property type="component" value="Unassembled WGS sequence"/>
</dbReference>
<keyword evidence="1" id="KW-0479">Metal-binding</keyword>
<comment type="caution">
    <text evidence="3">The sequence shown here is derived from an EMBL/GenBank/DDBJ whole genome shotgun (WGS) entry which is preliminary data.</text>
</comment>
<protein>
    <submittedName>
        <fullName evidence="3">Copper chaperone</fullName>
    </submittedName>
</protein>
<evidence type="ECO:0000256" key="1">
    <source>
        <dbReference type="ARBA" id="ARBA00022723"/>
    </source>
</evidence>
<dbReference type="Gene3D" id="3.30.70.100">
    <property type="match status" value="1"/>
</dbReference>
<dbReference type="RefSeq" id="WP_043860957.1">
    <property type="nucleotide sequence ID" value="NZ_LKGZ01000007.1"/>
</dbReference>
<dbReference type="GO" id="GO:0046872">
    <property type="term" value="F:metal ion binding"/>
    <property type="evidence" value="ECO:0007669"/>
    <property type="project" value="UniProtKB-KW"/>
</dbReference>
<evidence type="ECO:0000313" key="4">
    <source>
        <dbReference type="Proteomes" id="UP000269115"/>
    </source>
</evidence>
<dbReference type="InterPro" id="IPR006121">
    <property type="entry name" value="HMA_dom"/>
</dbReference>
<dbReference type="AlphaFoldDB" id="A0A9X8HIC8"/>